<evidence type="ECO:0000256" key="12">
    <source>
        <dbReference type="ARBA" id="ARBA00023004"/>
    </source>
</evidence>
<keyword evidence="7" id="KW-0677">Repeat</keyword>
<keyword evidence="6" id="KW-0479">Metal-binding</keyword>
<evidence type="ECO:0000256" key="14">
    <source>
        <dbReference type="SAM" id="MobiDB-lite"/>
    </source>
</evidence>
<keyword evidence="5" id="KW-0808">Transferase</keyword>
<feature type="binding site" evidence="13">
    <location>
        <position position="717"/>
    </location>
    <ligand>
        <name>ATP</name>
        <dbReference type="ChEBI" id="CHEBI:30616"/>
    </ligand>
</feature>
<proteinExistence type="inferred from homology"/>
<dbReference type="STRING" id="6277.A0A498S5B8"/>
<dbReference type="InterPro" id="IPR000719">
    <property type="entry name" value="Prot_kinase_dom"/>
</dbReference>
<comment type="similarity">
    <text evidence="2">Belongs to the protein kinase superfamily. STE Ser/Thr protein kinase family. MAP kinase kinase kinase subfamily.</text>
</comment>
<keyword evidence="4" id="KW-0349">Heme</keyword>
<dbReference type="SMART" id="SM00220">
    <property type="entry name" value="S_TKc"/>
    <property type="match status" value="1"/>
</dbReference>
<keyword evidence="10 13" id="KW-0067">ATP-binding</keyword>
<dbReference type="InterPro" id="IPR001199">
    <property type="entry name" value="Cyt_B5-like_heme/steroid-bd"/>
</dbReference>
<dbReference type="PROSITE" id="PS51354">
    <property type="entry name" value="GLUTAREDOXIN_2"/>
    <property type="match status" value="1"/>
</dbReference>
<dbReference type="InterPro" id="IPR011767">
    <property type="entry name" value="GLR_AS"/>
</dbReference>
<dbReference type="SUPFAM" id="SSF56112">
    <property type="entry name" value="Protein kinase-like (PK-like)"/>
    <property type="match status" value="1"/>
</dbReference>
<dbReference type="PROSITE" id="PS50011">
    <property type="entry name" value="PROTEIN_KINASE_DOM"/>
    <property type="match status" value="1"/>
</dbReference>
<dbReference type="InterPro" id="IPR018506">
    <property type="entry name" value="Cyt_B5_heme-BS"/>
</dbReference>
<dbReference type="Pfam" id="PF01391">
    <property type="entry name" value="Collagen"/>
    <property type="match status" value="2"/>
</dbReference>
<feature type="domain" description="Cytochrome b5 heme-binding" evidence="16">
    <location>
        <begin position="156"/>
        <end position="232"/>
    </location>
</feature>
<accession>A0A498S5B8</accession>
<keyword evidence="3" id="KW-0723">Serine/threonine-protein kinase</keyword>
<dbReference type="InterPro" id="IPR017441">
    <property type="entry name" value="Protein_kinase_ATP_BS"/>
</dbReference>
<evidence type="ECO:0000256" key="8">
    <source>
        <dbReference type="ARBA" id="ARBA00022741"/>
    </source>
</evidence>
<protein>
    <recommendedName>
        <fullName evidence="20">Cytochrome-b5 reductase</fullName>
    </recommendedName>
</protein>
<dbReference type="Gene3D" id="3.10.120.10">
    <property type="entry name" value="Cytochrome b5-like heme/steroid binding domain"/>
    <property type="match status" value="1"/>
</dbReference>
<name>A0A498S5B8_ACAVI</name>
<dbReference type="InterPro" id="IPR008160">
    <property type="entry name" value="Collagen"/>
</dbReference>
<dbReference type="InterPro" id="IPR001433">
    <property type="entry name" value="OxRdtase_FAD/NAD-bd"/>
</dbReference>
<dbReference type="CDD" id="cd06183">
    <property type="entry name" value="cyt_b5_reduct_like"/>
    <property type="match status" value="1"/>
</dbReference>
<dbReference type="SUPFAM" id="SSF55856">
    <property type="entry name" value="Cytochrome b5-like heme/steroid binding domain"/>
    <property type="match status" value="1"/>
</dbReference>
<dbReference type="Gene3D" id="1.10.510.10">
    <property type="entry name" value="Transferase(Phosphotransferase) domain 1"/>
    <property type="match status" value="1"/>
</dbReference>
<evidence type="ECO:0000256" key="7">
    <source>
        <dbReference type="ARBA" id="ARBA00022737"/>
    </source>
</evidence>
<dbReference type="PROSITE" id="PS50255">
    <property type="entry name" value="CYTOCHROME_B5_2"/>
    <property type="match status" value="1"/>
</dbReference>
<evidence type="ECO:0000256" key="10">
    <source>
        <dbReference type="ARBA" id="ARBA00022840"/>
    </source>
</evidence>
<dbReference type="InterPro" id="IPR036400">
    <property type="entry name" value="Cyt_B5-like_heme/steroid_sf"/>
</dbReference>
<evidence type="ECO:0000256" key="6">
    <source>
        <dbReference type="ARBA" id="ARBA00022723"/>
    </source>
</evidence>
<dbReference type="Gene3D" id="3.30.200.20">
    <property type="entry name" value="Phosphorylase Kinase, domain 1"/>
    <property type="match status" value="1"/>
</dbReference>
<dbReference type="SUPFAM" id="SSF52343">
    <property type="entry name" value="Ferredoxin reductase-like, C-terminal NADP-linked domain"/>
    <property type="match status" value="1"/>
</dbReference>
<dbReference type="GO" id="GO:0007254">
    <property type="term" value="P:JNK cascade"/>
    <property type="evidence" value="ECO:0007669"/>
    <property type="project" value="TreeGrafter"/>
</dbReference>
<evidence type="ECO:0000313" key="19">
    <source>
        <dbReference type="Proteomes" id="UP000276991"/>
    </source>
</evidence>
<dbReference type="InterPro" id="IPR036249">
    <property type="entry name" value="Thioredoxin-like_sf"/>
</dbReference>
<feature type="region of interest" description="Disordered" evidence="14">
    <location>
        <begin position="1351"/>
        <end position="1473"/>
    </location>
</feature>
<evidence type="ECO:0000313" key="18">
    <source>
        <dbReference type="EMBL" id="VBB26636.1"/>
    </source>
</evidence>
<feature type="compositionally biased region" description="Pro residues" evidence="14">
    <location>
        <begin position="1384"/>
        <end position="1393"/>
    </location>
</feature>
<dbReference type="Proteomes" id="UP000276991">
    <property type="component" value="Unassembled WGS sequence"/>
</dbReference>
<gene>
    <name evidence="18" type="ORF">NAV_LOCUS1466</name>
</gene>
<dbReference type="Pfam" id="PF00175">
    <property type="entry name" value="NAD_binding_1"/>
    <property type="match status" value="1"/>
</dbReference>
<dbReference type="PRINTS" id="PR00406">
    <property type="entry name" value="CYTB5RDTASE"/>
</dbReference>
<dbReference type="GO" id="GO:0004709">
    <property type="term" value="F:MAP kinase kinase kinase activity"/>
    <property type="evidence" value="ECO:0007669"/>
    <property type="project" value="TreeGrafter"/>
</dbReference>
<organism evidence="18 19">
    <name type="scientific">Acanthocheilonema viteae</name>
    <name type="common">Filarial nematode worm</name>
    <name type="synonym">Dipetalonema viteae</name>
    <dbReference type="NCBI Taxonomy" id="6277"/>
    <lineage>
        <taxon>Eukaryota</taxon>
        <taxon>Metazoa</taxon>
        <taxon>Ecdysozoa</taxon>
        <taxon>Nematoda</taxon>
        <taxon>Chromadorea</taxon>
        <taxon>Rhabditida</taxon>
        <taxon>Spirurina</taxon>
        <taxon>Spiruromorpha</taxon>
        <taxon>Filarioidea</taxon>
        <taxon>Onchocercidae</taxon>
        <taxon>Acanthocheilonema</taxon>
    </lineage>
</organism>
<dbReference type="SUPFAM" id="SSF63380">
    <property type="entry name" value="Riboflavin synthase domain-like"/>
    <property type="match status" value="1"/>
</dbReference>
<feature type="domain" description="FAD-binding FR-type" evidence="17">
    <location>
        <begin position="359"/>
        <end position="461"/>
    </location>
</feature>
<comment type="function">
    <text evidence="1">Has a glutathione-disulfide oxidoreductase activity in the presence of NADPH and glutathione reductase. Reduces low molecular weight disulfides and proteins.</text>
</comment>
<feature type="compositionally biased region" description="Pro residues" evidence="14">
    <location>
        <begin position="1426"/>
        <end position="1443"/>
    </location>
</feature>
<dbReference type="GO" id="GO:0046872">
    <property type="term" value="F:metal ion binding"/>
    <property type="evidence" value="ECO:0007669"/>
    <property type="project" value="UniProtKB-KW"/>
</dbReference>
<dbReference type="Pfam" id="PF00462">
    <property type="entry name" value="Glutaredoxin"/>
    <property type="match status" value="1"/>
</dbReference>
<keyword evidence="12" id="KW-0408">Iron</keyword>
<dbReference type="SUPFAM" id="SSF52833">
    <property type="entry name" value="Thioredoxin-like"/>
    <property type="match status" value="1"/>
</dbReference>
<dbReference type="SMART" id="SM01117">
    <property type="entry name" value="Cyt-b5"/>
    <property type="match status" value="1"/>
</dbReference>
<evidence type="ECO:0008006" key="20">
    <source>
        <dbReference type="Google" id="ProtNLM"/>
    </source>
</evidence>
<dbReference type="GO" id="GO:0019899">
    <property type="term" value="F:enzyme binding"/>
    <property type="evidence" value="ECO:0007669"/>
    <property type="project" value="UniProtKB-ARBA"/>
</dbReference>
<keyword evidence="8 13" id="KW-0547">Nucleotide-binding</keyword>
<dbReference type="InterPro" id="IPR039261">
    <property type="entry name" value="FNR_nucleotide-bd"/>
</dbReference>
<evidence type="ECO:0000259" key="17">
    <source>
        <dbReference type="PROSITE" id="PS51384"/>
    </source>
</evidence>
<dbReference type="GO" id="GO:0005524">
    <property type="term" value="F:ATP binding"/>
    <property type="evidence" value="ECO:0007669"/>
    <property type="project" value="UniProtKB-UniRule"/>
</dbReference>
<dbReference type="Gene3D" id="3.40.30.10">
    <property type="entry name" value="Glutaredoxin"/>
    <property type="match status" value="1"/>
</dbReference>
<evidence type="ECO:0000256" key="4">
    <source>
        <dbReference type="ARBA" id="ARBA00022617"/>
    </source>
</evidence>
<dbReference type="PROSITE" id="PS00191">
    <property type="entry name" value="CYTOCHROME_B5_1"/>
    <property type="match status" value="1"/>
</dbReference>
<evidence type="ECO:0000256" key="3">
    <source>
        <dbReference type="ARBA" id="ARBA00022527"/>
    </source>
</evidence>
<evidence type="ECO:0000256" key="13">
    <source>
        <dbReference type="PROSITE-ProRule" id="PRU10141"/>
    </source>
</evidence>
<keyword evidence="9" id="KW-0418">Kinase</keyword>
<dbReference type="InterPro" id="IPR011009">
    <property type="entry name" value="Kinase-like_dom_sf"/>
</dbReference>
<dbReference type="Pfam" id="PF00970">
    <property type="entry name" value="FAD_binding_6"/>
    <property type="match status" value="1"/>
</dbReference>
<dbReference type="InterPro" id="IPR002109">
    <property type="entry name" value="Glutaredoxin"/>
</dbReference>
<dbReference type="InterPro" id="IPR008333">
    <property type="entry name" value="Cbr1-like_FAD-bd_dom"/>
</dbReference>
<dbReference type="GO" id="GO:0006950">
    <property type="term" value="P:response to stress"/>
    <property type="evidence" value="ECO:0007669"/>
    <property type="project" value="UniProtKB-ARBA"/>
</dbReference>
<dbReference type="InterPro" id="IPR017938">
    <property type="entry name" value="Riboflavin_synthase-like_b-brl"/>
</dbReference>
<dbReference type="EMBL" id="UPTC01000127">
    <property type="protein sequence ID" value="VBB26636.1"/>
    <property type="molecule type" value="Genomic_DNA"/>
</dbReference>
<dbReference type="GO" id="GO:0043123">
    <property type="term" value="P:positive regulation of canonical NF-kappaB signal transduction"/>
    <property type="evidence" value="ECO:0007669"/>
    <property type="project" value="TreeGrafter"/>
</dbReference>
<dbReference type="PANTHER" id="PTHR46716:SF1">
    <property type="entry name" value="MITOGEN-ACTIVATED PROTEIN KINASE KINASE KINASE 7"/>
    <property type="match status" value="1"/>
</dbReference>
<dbReference type="InterPro" id="IPR017927">
    <property type="entry name" value="FAD-bd_FR_type"/>
</dbReference>
<dbReference type="InterPro" id="IPR008271">
    <property type="entry name" value="Ser/Thr_kinase_AS"/>
</dbReference>
<dbReference type="Gene3D" id="3.40.50.80">
    <property type="entry name" value="Nucleotide-binding domain of ferredoxin-NADP reductase (FNR) module"/>
    <property type="match status" value="1"/>
</dbReference>
<evidence type="ECO:0000256" key="5">
    <source>
        <dbReference type="ARBA" id="ARBA00022679"/>
    </source>
</evidence>
<evidence type="ECO:0000256" key="11">
    <source>
        <dbReference type="ARBA" id="ARBA00023002"/>
    </source>
</evidence>
<dbReference type="Gene3D" id="2.40.30.10">
    <property type="entry name" value="Translation factors"/>
    <property type="match status" value="1"/>
</dbReference>
<dbReference type="GO" id="GO:0016491">
    <property type="term" value="F:oxidoreductase activity"/>
    <property type="evidence" value="ECO:0007669"/>
    <property type="project" value="InterPro"/>
</dbReference>
<keyword evidence="19" id="KW-1185">Reference proteome</keyword>
<feature type="domain" description="Protein kinase" evidence="15">
    <location>
        <begin position="690"/>
        <end position="939"/>
    </location>
</feature>
<dbReference type="GO" id="GO:0006955">
    <property type="term" value="P:immune response"/>
    <property type="evidence" value="ECO:0007669"/>
    <property type="project" value="TreeGrafter"/>
</dbReference>
<dbReference type="PRINTS" id="PR00109">
    <property type="entry name" value="TYRKINASE"/>
</dbReference>
<dbReference type="OrthoDB" id="432299at2759"/>
<evidence type="ECO:0000259" key="16">
    <source>
        <dbReference type="PROSITE" id="PS50255"/>
    </source>
</evidence>
<dbReference type="PROSITE" id="PS00107">
    <property type="entry name" value="PROTEIN_KINASE_ATP"/>
    <property type="match status" value="1"/>
</dbReference>
<dbReference type="PANTHER" id="PTHR46716">
    <property type="entry name" value="MITOGEN-ACTIVATED PROTEIN KINASE KINASE KINASE 7"/>
    <property type="match status" value="1"/>
</dbReference>
<dbReference type="InterPro" id="IPR001245">
    <property type="entry name" value="Ser-Thr/Tyr_kinase_cat_dom"/>
</dbReference>
<dbReference type="PROSITE" id="PS51384">
    <property type="entry name" value="FAD_FR"/>
    <property type="match status" value="1"/>
</dbReference>
<evidence type="ECO:0000259" key="15">
    <source>
        <dbReference type="PROSITE" id="PS50011"/>
    </source>
</evidence>
<sequence length="1501" mass="167166">MGEIVRAMELFVGVGIEGVDGLLSEVAVGKAGTAEQQQRNPFIHIHGNVTRTNLMLGEPPSSIAARTSCRSVMEKQMLLLEGWNRLEGYNTCVAVYARNRINVINEKNQSVMLSVPQNSQNKASSTRRSKVVLTHGRSLMDWIKLTSSRSTERKINRGIDHDELTKHASVNDCWILIGERVYDVTDYLAFHPGGAEQLMRAAGTDGTNLFNMTHAWVNYDTILKTCFVGIFNGDRYKLSEPKATNFIEETDSYIANFETAGVRAEVNFDGQLRISCPKWDQLMDENVSIEFTENVLRLLLHFSAGKTKALQWTNLPSTIFDKSFDVNINGPTISLSYKEIGEDIINQWTSGSYHYKPVLKYRNCEIFKIYDVTYNTGLIVLRMTSHCRLMVPVGHHVLLRIGVNGSLIERPYTPVIVSKDGQFISFMIKFYENGIFTPRLRNKKCGDLIEISDPLGCFNIRFDCAGIMLMLAAGTGLTSMIRFTAERLKSKKKATIIIFNRKEIDIMPDDYFTKYEIPLNHPLIEIKHCLSEADQEWNGERGIISKQILSKYIDENVEKTAYRILISGPNLFVDLATNFTSGMGQFLSTTSSMDEETIREEVKHFPVVIFTMPRCPYCLRAKQLLDSERIEYKENNLDVHQMDLLPPLKIDDEEVEEKKLENVSVKSLSSLTRADSYNDDPFLNVDFCSFKLHRLLGRGSYSDVWKAQCKEVTVALKVIHSTDEVLRGIFYHEVEMMRNLVHPNVVQIMGACVYPVYAIAMEYMACGSLDQLLHESENISYKADHAFHWASQCTDALAYIHRKGFAHGDLKTANLLLSDKCRCLKVGDFGTMVYMNTDTQYRQGSAPWMAPEIFTGSSPSEQSDIYSFGIILWEIITRMRPYGNCKNAEEILWNVYAGLRPSRIQDIPTTLMQMIERCWQKIPNERPSIKEIRKVLDILCRMYPNSSEPLTYFEISSKQTKNVTDDENGIGNVVCDTTKRKIIESDHELSSDLVEEIETLKKKTFVAEKRADFLDGIERDRLTKIVLTLAETFWETVDKDSMNAKAFLKLVHETLNNYMDLDVREKAYQFAIITSFIIGAVPFVALIALTPTVSRYISTVNHQLQNDLFFCEETAFNFYDYVSTNKNHDGNRGESGNKTNSVAGLDTIFEYLDCSQNFEKCQERWLQSSRKVRSLPIKIQEEVPTAATFLVKYPTDRAQSEQVSDQPNEVTVAEVDFKQSIMSTMAEDSGDARHNAAMVATEYDDNSADLQPESAHFHAYRLTSSTKKHLQGLSVTSAPVTQTVQYSMTGRSGGDRECRCTALPGPKGMPGRKGLKGIPGTQGAPGFPARLPCEPPVDLKKICADPCPVGEQGKQGPTGLPGDKGATGIPGVHGKNGEDGKIGPPGPRGPPGIPGLDGDVGEPGIDATPTPFIPGPPGPSGEVGPVGPPGPRGMPGIDGPPGPIGKRGPPGEDGLPGSRGSPGLPGPIGKVGPDGNVGVCPTYCATDGGVFFVKPPEWFED</sequence>
<evidence type="ECO:0000256" key="9">
    <source>
        <dbReference type="ARBA" id="ARBA00022777"/>
    </source>
</evidence>
<dbReference type="Pfam" id="PF07714">
    <property type="entry name" value="PK_Tyr_Ser-Thr"/>
    <property type="match status" value="1"/>
</dbReference>
<dbReference type="Pfam" id="PF00173">
    <property type="entry name" value="Cyt-b5"/>
    <property type="match status" value="1"/>
</dbReference>
<evidence type="ECO:0000256" key="1">
    <source>
        <dbReference type="ARBA" id="ARBA00002549"/>
    </source>
</evidence>
<dbReference type="PROSITE" id="PS00108">
    <property type="entry name" value="PROTEIN_KINASE_ST"/>
    <property type="match status" value="1"/>
</dbReference>
<keyword evidence="11" id="KW-0560">Oxidoreductase</keyword>
<dbReference type="PROSITE" id="PS00195">
    <property type="entry name" value="GLUTAREDOXIN_1"/>
    <property type="match status" value="1"/>
</dbReference>
<reference evidence="18 19" key="1">
    <citation type="submission" date="2018-08" db="EMBL/GenBank/DDBJ databases">
        <authorList>
            <person name="Laetsch R D."/>
            <person name="Stevens L."/>
            <person name="Kumar S."/>
            <person name="Blaxter L. M."/>
        </authorList>
    </citation>
    <scope>NUCLEOTIDE SEQUENCE [LARGE SCALE GENOMIC DNA]</scope>
</reference>
<dbReference type="GO" id="GO:0020037">
    <property type="term" value="F:heme binding"/>
    <property type="evidence" value="ECO:0007669"/>
    <property type="project" value="InterPro"/>
</dbReference>
<evidence type="ECO:0000256" key="2">
    <source>
        <dbReference type="ARBA" id="ARBA00006529"/>
    </source>
</evidence>